<dbReference type="InterPro" id="IPR033753">
    <property type="entry name" value="GCV_H/Fam206"/>
</dbReference>
<dbReference type="AlphaFoldDB" id="A0A451BD32"/>
<dbReference type="Gene3D" id="2.40.50.100">
    <property type="match status" value="1"/>
</dbReference>
<reference evidence="8" key="1">
    <citation type="submission" date="2019-02" db="EMBL/GenBank/DDBJ databases">
        <authorList>
            <person name="Gruber-Vodicka R. H."/>
            <person name="Seah K. B. B."/>
        </authorList>
    </citation>
    <scope>NUCLEOTIDE SEQUENCE</scope>
    <source>
        <strain evidence="7">BECK_BZ197</strain>
        <strain evidence="8">BECK_BZ198</strain>
        <strain evidence="6">BECK_BZ199</strain>
    </source>
</reference>
<sequence length="133" mass="14481">MTNVPEQLRYAKTHEWIKEEDDGSITIGITDHAQELLGDIVYVEAPSIGLIVEAEEDIAVVESVKAASDIYSPVAGEVIEVNQALAETPELLNTDPYQKGWILRLRPSAPIPEDALLSAFAYAELAASESESE</sequence>
<dbReference type="EMBL" id="CAADFQ010000028">
    <property type="protein sequence ID" value="VFK31962.1"/>
    <property type="molecule type" value="Genomic_DNA"/>
</dbReference>
<proteinExistence type="inferred from homology"/>
<evidence type="ECO:0000256" key="2">
    <source>
        <dbReference type="ARBA" id="ARBA00022823"/>
    </source>
</evidence>
<dbReference type="InterPro" id="IPR002930">
    <property type="entry name" value="GCV_H"/>
</dbReference>
<dbReference type="PANTHER" id="PTHR11715:SF3">
    <property type="entry name" value="GLYCINE CLEAVAGE SYSTEM H PROTEIN-RELATED"/>
    <property type="match status" value="1"/>
</dbReference>
<organism evidence="8">
    <name type="scientific">Candidatus Kentrum sp. MB</name>
    <dbReference type="NCBI Taxonomy" id="2138164"/>
    <lineage>
        <taxon>Bacteria</taxon>
        <taxon>Pseudomonadati</taxon>
        <taxon>Pseudomonadota</taxon>
        <taxon>Gammaproteobacteria</taxon>
        <taxon>Candidatus Kentrum</taxon>
    </lineage>
</organism>
<dbReference type="InterPro" id="IPR000089">
    <property type="entry name" value="Biotin_lipoyl"/>
</dbReference>
<evidence type="ECO:0000256" key="4">
    <source>
        <dbReference type="PIRSR" id="PIRSR617453-50"/>
    </source>
</evidence>
<evidence type="ECO:0000313" key="7">
    <source>
        <dbReference type="EMBL" id="VFK32417.1"/>
    </source>
</evidence>
<keyword evidence="2 3" id="KW-0450">Lipoyl</keyword>
<accession>A0A451BD32</accession>
<dbReference type="GO" id="GO:0019464">
    <property type="term" value="P:glycine decarboxylation via glycine cleavage system"/>
    <property type="evidence" value="ECO:0007669"/>
    <property type="project" value="UniProtKB-UniRule"/>
</dbReference>
<comment type="similarity">
    <text evidence="1 3">Belongs to the GcvH family.</text>
</comment>
<dbReference type="EMBL" id="CAADFO010000111">
    <property type="protein sequence ID" value="VFK32417.1"/>
    <property type="molecule type" value="Genomic_DNA"/>
</dbReference>
<dbReference type="InterPro" id="IPR003016">
    <property type="entry name" value="2-oxoA_DH_lipoyl-BS"/>
</dbReference>
<dbReference type="NCBIfam" id="TIGR00527">
    <property type="entry name" value="gcvH"/>
    <property type="match status" value="1"/>
</dbReference>
<dbReference type="InterPro" id="IPR017453">
    <property type="entry name" value="GCV_H_sub"/>
</dbReference>
<dbReference type="PROSITE" id="PS50968">
    <property type="entry name" value="BIOTINYL_LIPOYL"/>
    <property type="match status" value="1"/>
</dbReference>
<evidence type="ECO:0000259" key="5">
    <source>
        <dbReference type="PROSITE" id="PS50968"/>
    </source>
</evidence>
<comment type="function">
    <text evidence="3">The glycine cleavage system catalyzes the degradation of glycine. The H protein shuttles the methylamine group of glycine from the P protein to the T protein.</text>
</comment>
<protein>
    <recommendedName>
        <fullName evidence="3">Glycine cleavage system H protein</fullName>
    </recommendedName>
</protein>
<feature type="domain" description="Lipoyl-binding" evidence="5">
    <location>
        <begin position="24"/>
        <end position="106"/>
    </location>
</feature>
<dbReference type="GO" id="GO:0005960">
    <property type="term" value="C:glycine cleavage complex"/>
    <property type="evidence" value="ECO:0007669"/>
    <property type="project" value="InterPro"/>
</dbReference>
<dbReference type="Pfam" id="PF01597">
    <property type="entry name" value="GCV_H"/>
    <property type="match status" value="1"/>
</dbReference>
<name>A0A451BD32_9GAMM</name>
<comment type="cofactor">
    <cofactor evidence="3">
        <name>(R)-lipoate</name>
        <dbReference type="ChEBI" id="CHEBI:83088"/>
    </cofactor>
    <text evidence="3">Binds 1 lipoyl cofactor covalently.</text>
</comment>
<dbReference type="HAMAP" id="MF_00272">
    <property type="entry name" value="GcvH"/>
    <property type="match status" value="1"/>
</dbReference>
<dbReference type="EMBL" id="CAADGH010000045">
    <property type="protein sequence ID" value="VFK76194.1"/>
    <property type="molecule type" value="Genomic_DNA"/>
</dbReference>
<dbReference type="GO" id="GO:0009249">
    <property type="term" value="P:protein lipoylation"/>
    <property type="evidence" value="ECO:0007669"/>
    <property type="project" value="TreeGrafter"/>
</dbReference>
<evidence type="ECO:0000256" key="3">
    <source>
        <dbReference type="HAMAP-Rule" id="MF_00272"/>
    </source>
</evidence>
<evidence type="ECO:0000256" key="1">
    <source>
        <dbReference type="ARBA" id="ARBA00009249"/>
    </source>
</evidence>
<gene>
    <name evidence="3" type="primary">gcvH</name>
    <name evidence="7" type="ORF">BECKMB1821G_GA0114241_11119</name>
    <name evidence="8" type="ORF">BECKMB1821H_GA0114242_104526</name>
    <name evidence="6" type="ORF">BECKMB1821I_GA0114274_102834</name>
</gene>
<dbReference type="InterPro" id="IPR011053">
    <property type="entry name" value="Single_hybrid_motif"/>
</dbReference>
<dbReference type="NCBIfam" id="NF002270">
    <property type="entry name" value="PRK01202.1"/>
    <property type="match status" value="1"/>
</dbReference>
<dbReference type="PROSITE" id="PS00189">
    <property type="entry name" value="LIPOYL"/>
    <property type="match status" value="1"/>
</dbReference>
<dbReference type="CDD" id="cd06848">
    <property type="entry name" value="GCS_H"/>
    <property type="match status" value="1"/>
</dbReference>
<dbReference type="GO" id="GO:0005829">
    <property type="term" value="C:cytosol"/>
    <property type="evidence" value="ECO:0007669"/>
    <property type="project" value="TreeGrafter"/>
</dbReference>
<evidence type="ECO:0000313" key="6">
    <source>
        <dbReference type="EMBL" id="VFK31962.1"/>
    </source>
</evidence>
<dbReference type="PANTHER" id="PTHR11715">
    <property type="entry name" value="GLYCINE CLEAVAGE SYSTEM H PROTEIN"/>
    <property type="match status" value="1"/>
</dbReference>
<evidence type="ECO:0000313" key="8">
    <source>
        <dbReference type="EMBL" id="VFK76194.1"/>
    </source>
</evidence>
<dbReference type="SUPFAM" id="SSF51230">
    <property type="entry name" value="Single hybrid motif"/>
    <property type="match status" value="1"/>
</dbReference>
<feature type="modified residue" description="N6-lipoyllysine" evidence="3 4">
    <location>
        <position position="65"/>
    </location>
</feature>
<comment type="subunit">
    <text evidence="3">The glycine cleavage system is composed of four proteins: P, T, L and H.</text>
</comment>